<keyword evidence="2" id="KW-1185">Reference proteome</keyword>
<dbReference type="Proteomes" id="UP001331761">
    <property type="component" value="Unassembled WGS sequence"/>
</dbReference>
<sequence>FVFYYLETGWNSIKIRKTLPIEFCISLPSVNSVSSFLGTLYSPNVQVPRKNGSIFLVLFPLVSTYKMVHTISLVQPTVRPDSRIWSD</sequence>
<proteinExistence type="predicted"/>
<gene>
    <name evidence="1" type="ORF">GCK32_017547</name>
</gene>
<evidence type="ECO:0000313" key="2">
    <source>
        <dbReference type="Proteomes" id="UP001331761"/>
    </source>
</evidence>
<protein>
    <submittedName>
        <fullName evidence="1">Uncharacterized protein</fullName>
    </submittedName>
</protein>
<name>A0AAN8FAA4_TRICO</name>
<feature type="non-terminal residue" evidence="1">
    <location>
        <position position="1"/>
    </location>
</feature>
<organism evidence="1 2">
    <name type="scientific">Trichostrongylus colubriformis</name>
    <name type="common">Black scour worm</name>
    <dbReference type="NCBI Taxonomy" id="6319"/>
    <lineage>
        <taxon>Eukaryota</taxon>
        <taxon>Metazoa</taxon>
        <taxon>Ecdysozoa</taxon>
        <taxon>Nematoda</taxon>
        <taxon>Chromadorea</taxon>
        <taxon>Rhabditida</taxon>
        <taxon>Rhabditina</taxon>
        <taxon>Rhabditomorpha</taxon>
        <taxon>Strongyloidea</taxon>
        <taxon>Trichostrongylidae</taxon>
        <taxon>Trichostrongylus</taxon>
    </lineage>
</organism>
<reference evidence="1 2" key="1">
    <citation type="submission" date="2019-10" db="EMBL/GenBank/DDBJ databases">
        <title>Assembly and Annotation for the nematode Trichostrongylus colubriformis.</title>
        <authorList>
            <person name="Martin J."/>
        </authorList>
    </citation>
    <scope>NUCLEOTIDE SEQUENCE [LARGE SCALE GENOMIC DNA]</scope>
    <source>
        <strain evidence="1">G859</strain>
        <tissue evidence="1">Whole worm</tissue>
    </source>
</reference>
<evidence type="ECO:0000313" key="1">
    <source>
        <dbReference type="EMBL" id="KAK5973325.1"/>
    </source>
</evidence>
<comment type="caution">
    <text evidence="1">The sequence shown here is derived from an EMBL/GenBank/DDBJ whole genome shotgun (WGS) entry which is preliminary data.</text>
</comment>
<accession>A0AAN8FAA4</accession>
<dbReference type="EMBL" id="WIXE01015626">
    <property type="protein sequence ID" value="KAK5973325.1"/>
    <property type="molecule type" value="Genomic_DNA"/>
</dbReference>
<dbReference type="AlphaFoldDB" id="A0AAN8FAA4"/>